<dbReference type="InterPro" id="IPR006860">
    <property type="entry name" value="FecR"/>
</dbReference>
<organism evidence="4 5">
    <name type="scientific">Agaribacillus aureus</name>
    <dbReference type="NCBI Taxonomy" id="3051825"/>
    <lineage>
        <taxon>Bacteria</taxon>
        <taxon>Pseudomonadati</taxon>
        <taxon>Bacteroidota</taxon>
        <taxon>Cytophagia</taxon>
        <taxon>Cytophagales</taxon>
        <taxon>Splendidivirgaceae</taxon>
        <taxon>Agaribacillus</taxon>
    </lineage>
</organism>
<evidence type="ECO:0000259" key="3">
    <source>
        <dbReference type="Pfam" id="PF16344"/>
    </source>
</evidence>
<reference evidence="4" key="1">
    <citation type="submission" date="2023-06" db="EMBL/GenBank/DDBJ databases">
        <title>Genomic of Agaribacillus aureum.</title>
        <authorList>
            <person name="Wang G."/>
        </authorList>
    </citation>
    <scope>NUCLEOTIDE SEQUENCE</scope>
    <source>
        <strain evidence="4">BMA12</strain>
    </source>
</reference>
<keyword evidence="1" id="KW-0812">Transmembrane</keyword>
<keyword evidence="5" id="KW-1185">Reference proteome</keyword>
<dbReference type="Pfam" id="PF16344">
    <property type="entry name" value="FecR_C"/>
    <property type="match status" value="1"/>
</dbReference>
<accession>A0ABT8L701</accession>
<feature type="domain" description="FecR protein" evidence="2">
    <location>
        <begin position="133"/>
        <end position="225"/>
    </location>
</feature>
<proteinExistence type="predicted"/>
<evidence type="ECO:0000259" key="2">
    <source>
        <dbReference type="Pfam" id="PF04773"/>
    </source>
</evidence>
<dbReference type="InterPro" id="IPR032508">
    <property type="entry name" value="FecR_C"/>
</dbReference>
<dbReference type="Proteomes" id="UP001172083">
    <property type="component" value="Unassembled WGS sequence"/>
</dbReference>
<evidence type="ECO:0000313" key="4">
    <source>
        <dbReference type="EMBL" id="MDN5213473.1"/>
    </source>
</evidence>
<comment type="caution">
    <text evidence="4">The sequence shown here is derived from an EMBL/GenBank/DDBJ whole genome shotgun (WGS) entry which is preliminary data.</text>
</comment>
<sequence>MDKELLRKFMRGECTHEEFQTVISWFNEHGEEKFLDLIEADWHRWEDHTSDNNERIPRILTKIHTKITEKELDLVHKEKQISPMPIAYKRHNYSKYSVAAVISLLLVAAAIFVLRFSVEPADQSVVALKRKEVPTGQKATIYLDDGTKVKLNAGSNIEFPEKFSENAREVLLEGEAFFEVVEDQKRPFTVISGDVTTTALGTSFNVKAYDNEGNVEVALATGKVKIKDNRHNSVPIILIPGEILNLDTNNGKSSKANFISKEKLGWTESLLYFKDAGAQQVFTTLERWYGVKFTFNKEVREGWKYSGEFKNKSLEIVLEGISYVKEFEFSFRDGKQVEIYFK</sequence>
<evidence type="ECO:0000256" key="1">
    <source>
        <dbReference type="SAM" id="Phobius"/>
    </source>
</evidence>
<keyword evidence="1" id="KW-0472">Membrane</keyword>
<dbReference type="PIRSF" id="PIRSF018266">
    <property type="entry name" value="FecR"/>
    <property type="match status" value="1"/>
</dbReference>
<gene>
    <name evidence="4" type="ORF">QQ020_15490</name>
</gene>
<dbReference type="RefSeq" id="WP_346758811.1">
    <property type="nucleotide sequence ID" value="NZ_JAUJEB010000003.1"/>
</dbReference>
<dbReference type="EMBL" id="JAUJEB010000003">
    <property type="protein sequence ID" value="MDN5213473.1"/>
    <property type="molecule type" value="Genomic_DNA"/>
</dbReference>
<keyword evidence="1" id="KW-1133">Transmembrane helix</keyword>
<dbReference type="Pfam" id="PF04773">
    <property type="entry name" value="FecR"/>
    <property type="match status" value="1"/>
</dbReference>
<dbReference type="Gene3D" id="3.55.50.30">
    <property type="match status" value="1"/>
</dbReference>
<dbReference type="PANTHER" id="PTHR30273">
    <property type="entry name" value="PERIPLASMIC SIGNAL SENSOR AND SIGMA FACTOR ACTIVATOR FECR-RELATED"/>
    <property type="match status" value="1"/>
</dbReference>
<dbReference type="InterPro" id="IPR012373">
    <property type="entry name" value="Ferrdict_sens_TM"/>
</dbReference>
<protein>
    <submittedName>
        <fullName evidence="4">FecR domain-containing protein</fullName>
    </submittedName>
</protein>
<dbReference type="Gene3D" id="2.60.120.1440">
    <property type="match status" value="1"/>
</dbReference>
<name>A0ABT8L701_9BACT</name>
<feature type="transmembrane region" description="Helical" evidence="1">
    <location>
        <begin position="96"/>
        <end position="118"/>
    </location>
</feature>
<evidence type="ECO:0000313" key="5">
    <source>
        <dbReference type="Proteomes" id="UP001172083"/>
    </source>
</evidence>
<dbReference type="PANTHER" id="PTHR30273:SF2">
    <property type="entry name" value="PROTEIN FECR"/>
    <property type="match status" value="1"/>
</dbReference>
<feature type="domain" description="Protein FecR C-terminal" evidence="3">
    <location>
        <begin position="271"/>
        <end position="339"/>
    </location>
</feature>